<reference evidence="2" key="1">
    <citation type="submission" date="2020-09" db="EMBL/GenBank/DDBJ databases">
        <title>A novel bacterium of genus Mangrovicoccus, isolated from South China Sea.</title>
        <authorList>
            <person name="Huang H."/>
            <person name="Mo K."/>
            <person name="Hu Y."/>
        </authorList>
    </citation>
    <scope>NUCLEOTIDE SEQUENCE</scope>
    <source>
        <strain evidence="2">HB182678</strain>
    </source>
</reference>
<dbReference type="PROSITE" id="PS51257">
    <property type="entry name" value="PROKAR_LIPOPROTEIN"/>
    <property type="match status" value="1"/>
</dbReference>
<accession>A0A8J6Z1B9</accession>
<dbReference type="InterPro" id="IPR007060">
    <property type="entry name" value="FtsL/DivIC"/>
</dbReference>
<gene>
    <name evidence="2" type="ORF">ICN82_16105</name>
</gene>
<proteinExistence type="predicted"/>
<evidence type="ECO:0000256" key="1">
    <source>
        <dbReference type="SAM" id="Coils"/>
    </source>
</evidence>
<dbReference type="Proteomes" id="UP000609121">
    <property type="component" value="Unassembled WGS sequence"/>
</dbReference>
<organism evidence="2 3">
    <name type="scientific">Mangrovicoccus algicola</name>
    <dbReference type="NCBI Taxonomy" id="2771008"/>
    <lineage>
        <taxon>Bacteria</taxon>
        <taxon>Pseudomonadati</taxon>
        <taxon>Pseudomonadota</taxon>
        <taxon>Alphaproteobacteria</taxon>
        <taxon>Rhodobacterales</taxon>
        <taxon>Paracoccaceae</taxon>
        <taxon>Mangrovicoccus</taxon>
    </lineage>
</organism>
<dbReference type="RefSeq" id="WP_193184662.1">
    <property type="nucleotide sequence ID" value="NZ_JACVXA010000057.1"/>
</dbReference>
<dbReference type="EMBL" id="JACVXA010000057">
    <property type="protein sequence ID" value="MBE3639726.1"/>
    <property type="molecule type" value="Genomic_DNA"/>
</dbReference>
<comment type="caution">
    <text evidence="2">The sequence shown here is derived from an EMBL/GenBank/DDBJ whole genome shotgun (WGS) entry which is preliminary data.</text>
</comment>
<sequence>MQRSSRPSATFLLYLCIATLLSCYFAYAAVRGDLGVIERLVIDAQLKDLEAEKAALEQQIAQLSNKTLRMSDDYLDLDLLDEQARSVLGMMRSDELVIRESSVSR</sequence>
<keyword evidence="3" id="KW-1185">Reference proteome</keyword>
<evidence type="ECO:0000313" key="2">
    <source>
        <dbReference type="EMBL" id="MBE3639726.1"/>
    </source>
</evidence>
<keyword evidence="1" id="KW-0175">Coiled coil</keyword>
<name>A0A8J6Z1B9_9RHOB</name>
<dbReference type="Pfam" id="PF04977">
    <property type="entry name" value="DivIC"/>
    <property type="match status" value="1"/>
</dbReference>
<evidence type="ECO:0000313" key="3">
    <source>
        <dbReference type="Proteomes" id="UP000609121"/>
    </source>
</evidence>
<dbReference type="AlphaFoldDB" id="A0A8J6Z1B9"/>
<feature type="coiled-coil region" evidence="1">
    <location>
        <begin position="39"/>
        <end position="73"/>
    </location>
</feature>
<protein>
    <submittedName>
        <fullName evidence="2">Septum formation initiator family protein</fullName>
    </submittedName>
</protein>